<keyword evidence="2 4" id="KW-0378">Hydrolase</keyword>
<dbReference type="AlphaFoldDB" id="A0A1H8S9W8"/>
<protein>
    <recommendedName>
        <fullName evidence="4">dTTP/UTP pyrophosphatase</fullName>
        <shortName evidence="4">dTTPase/UTPase</shortName>
        <ecNumber evidence="4">3.6.1.9</ecNumber>
    </recommendedName>
    <alternativeName>
        <fullName evidence="4">Nucleoside triphosphate pyrophosphatase</fullName>
    </alternativeName>
    <alternativeName>
        <fullName evidence="4">Nucleotide pyrophosphatase</fullName>
        <shortName evidence="4">Nucleotide PPase</shortName>
    </alternativeName>
</protein>
<comment type="function">
    <text evidence="4">Nucleoside triphosphate pyrophosphatase that hydrolyzes dTTP and UTP. May have a dual role in cell division arrest and in preventing the incorporation of modified nucleotides into cellular nucleic acids.</text>
</comment>
<comment type="cofactor">
    <cofactor evidence="1 4">
        <name>a divalent metal cation</name>
        <dbReference type="ChEBI" id="CHEBI:60240"/>
    </cofactor>
</comment>
<accession>A0A1H8S9W8</accession>
<evidence type="ECO:0000256" key="2">
    <source>
        <dbReference type="ARBA" id="ARBA00022801"/>
    </source>
</evidence>
<feature type="site" description="Important for substrate specificity" evidence="4">
    <location>
        <position position="78"/>
    </location>
</feature>
<dbReference type="GO" id="GO:0005737">
    <property type="term" value="C:cytoplasm"/>
    <property type="evidence" value="ECO:0007669"/>
    <property type="project" value="UniProtKB-SubCell"/>
</dbReference>
<dbReference type="PIRSF" id="PIRSF006305">
    <property type="entry name" value="Maf"/>
    <property type="match status" value="1"/>
</dbReference>
<comment type="caution">
    <text evidence="4">Lacks conserved residue(s) required for the propagation of feature annotation.</text>
</comment>
<dbReference type="InterPro" id="IPR003697">
    <property type="entry name" value="Maf-like"/>
</dbReference>
<gene>
    <name evidence="5" type="ORF">SAMN04488052_102623</name>
</gene>
<sequence>MASETSSEIYLASRSPRRRELLQQMGLPFTPLDVAVDETFDPEESAEVFVIRLALEKARAGWAQVEGNQPLPVLGADTVVVMDDQVLGKPGTRDEAVAMLEMLSGNEHRVLTGVALVDDREATRLSVNRVQFRELTSADIDRYWASGEPEGKAGAYAIQGRGGVFAEYLEGSYSGVMGLPLFETADLLDEFDIDYRRHW</sequence>
<dbReference type="HAMAP" id="MF_00528">
    <property type="entry name" value="Maf"/>
    <property type="match status" value="1"/>
</dbReference>
<keyword evidence="6" id="KW-1185">Reference proteome</keyword>
<dbReference type="PANTHER" id="PTHR43213:SF5">
    <property type="entry name" value="BIFUNCTIONAL DTTP_UTP PYROPHOSPHATASE_METHYLTRANSFERASE PROTEIN-RELATED"/>
    <property type="match status" value="1"/>
</dbReference>
<dbReference type="RefSeq" id="WP_091641711.1">
    <property type="nucleotide sequence ID" value="NZ_FOEG01000002.1"/>
</dbReference>
<comment type="catalytic activity">
    <reaction evidence="4">
        <text>UTP + H2O = UMP + diphosphate + H(+)</text>
        <dbReference type="Rhea" id="RHEA:29395"/>
        <dbReference type="ChEBI" id="CHEBI:15377"/>
        <dbReference type="ChEBI" id="CHEBI:15378"/>
        <dbReference type="ChEBI" id="CHEBI:33019"/>
        <dbReference type="ChEBI" id="CHEBI:46398"/>
        <dbReference type="ChEBI" id="CHEBI:57865"/>
        <dbReference type="EC" id="3.6.1.9"/>
    </reaction>
</comment>
<dbReference type="STRING" id="406100.SAMN04488052_102623"/>
<dbReference type="GO" id="GO:0036218">
    <property type="term" value="F:dTTP diphosphatase activity"/>
    <property type="evidence" value="ECO:0007669"/>
    <property type="project" value="RHEA"/>
</dbReference>
<proteinExistence type="inferred from homology"/>
<feature type="site" description="Important for substrate specificity" evidence="4">
    <location>
        <position position="17"/>
    </location>
</feature>
<dbReference type="EC" id="3.6.1.9" evidence="4"/>
<dbReference type="EMBL" id="FOEG01000002">
    <property type="protein sequence ID" value="SEO75395.1"/>
    <property type="molecule type" value="Genomic_DNA"/>
</dbReference>
<dbReference type="NCBIfam" id="TIGR00172">
    <property type="entry name" value="maf"/>
    <property type="match status" value="1"/>
</dbReference>
<evidence type="ECO:0000313" key="6">
    <source>
        <dbReference type="Proteomes" id="UP000199657"/>
    </source>
</evidence>
<feature type="site" description="Important for substrate specificity" evidence="4">
    <location>
        <position position="159"/>
    </location>
</feature>
<evidence type="ECO:0000256" key="4">
    <source>
        <dbReference type="HAMAP-Rule" id="MF_00528"/>
    </source>
</evidence>
<comment type="similarity">
    <text evidence="4">Belongs to the Maf family. YhdE subfamily.</text>
</comment>
<dbReference type="CDD" id="cd00555">
    <property type="entry name" value="Maf"/>
    <property type="match status" value="1"/>
</dbReference>
<dbReference type="InterPro" id="IPR029001">
    <property type="entry name" value="ITPase-like_fam"/>
</dbReference>
<keyword evidence="3 4" id="KW-0546">Nucleotide metabolism</keyword>
<dbReference type="GO" id="GO:0036221">
    <property type="term" value="F:UTP diphosphatase activity"/>
    <property type="evidence" value="ECO:0007669"/>
    <property type="project" value="RHEA"/>
</dbReference>
<feature type="active site" description="Proton acceptor" evidence="4">
    <location>
        <position position="77"/>
    </location>
</feature>
<dbReference type="SUPFAM" id="SSF52972">
    <property type="entry name" value="ITPase-like"/>
    <property type="match status" value="1"/>
</dbReference>
<name>A0A1H8S9W8_9GAMM</name>
<dbReference type="PANTHER" id="PTHR43213">
    <property type="entry name" value="BIFUNCTIONAL DTTP/UTP PYROPHOSPHATASE/METHYLTRANSFERASE PROTEIN-RELATED"/>
    <property type="match status" value="1"/>
</dbReference>
<comment type="subcellular location">
    <subcellularLocation>
        <location evidence="4">Cytoplasm</location>
    </subcellularLocation>
</comment>
<reference evidence="5 6" key="1">
    <citation type="submission" date="2016-10" db="EMBL/GenBank/DDBJ databases">
        <authorList>
            <person name="de Groot N.N."/>
        </authorList>
    </citation>
    <scope>NUCLEOTIDE SEQUENCE [LARGE SCALE GENOMIC DNA]</scope>
    <source>
        <strain evidence="5 6">CGMCC 1.6291</strain>
    </source>
</reference>
<evidence type="ECO:0000256" key="3">
    <source>
        <dbReference type="ARBA" id="ARBA00023080"/>
    </source>
</evidence>
<dbReference type="Proteomes" id="UP000199657">
    <property type="component" value="Unassembled WGS sequence"/>
</dbReference>
<organism evidence="5 6">
    <name type="scientific">Aquisalimonas asiatica</name>
    <dbReference type="NCBI Taxonomy" id="406100"/>
    <lineage>
        <taxon>Bacteria</taxon>
        <taxon>Pseudomonadati</taxon>
        <taxon>Pseudomonadota</taxon>
        <taxon>Gammaproteobacteria</taxon>
        <taxon>Chromatiales</taxon>
        <taxon>Ectothiorhodospiraceae</taxon>
        <taxon>Aquisalimonas</taxon>
    </lineage>
</organism>
<evidence type="ECO:0000313" key="5">
    <source>
        <dbReference type="EMBL" id="SEO75395.1"/>
    </source>
</evidence>
<keyword evidence="4" id="KW-0963">Cytoplasm</keyword>
<comment type="catalytic activity">
    <reaction evidence="4">
        <text>dTTP + H2O = dTMP + diphosphate + H(+)</text>
        <dbReference type="Rhea" id="RHEA:28534"/>
        <dbReference type="ChEBI" id="CHEBI:15377"/>
        <dbReference type="ChEBI" id="CHEBI:15378"/>
        <dbReference type="ChEBI" id="CHEBI:33019"/>
        <dbReference type="ChEBI" id="CHEBI:37568"/>
        <dbReference type="ChEBI" id="CHEBI:63528"/>
        <dbReference type="EC" id="3.6.1.9"/>
    </reaction>
</comment>
<dbReference type="Gene3D" id="3.90.950.10">
    <property type="match status" value="1"/>
</dbReference>
<evidence type="ECO:0000256" key="1">
    <source>
        <dbReference type="ARBA" id="ARBA00001968"/>
    </source>
</evidence>
<dbReference type="OrthoDB" id="9807767at2"/>
<dbReference type="Pfam" id="PF02545">
    <property type="entry name" value="Maf"/>
    <property type="match status" value="1"/>
</dbReference>
<dbReference type="GO" id="GO:0009117">
    <property type="term" value="P:nucleotide metabolic process"/>
    <property type="evidence" value="ECO:0007669"/>
    <property type="project" value="UniProtKB-KW"/>
</dbReference>